<reference evidence="2 3" key="1">
    <citation type="submission" date="2019-10" db="EMBL/GenBank/DDBJ databases">
        <title>Dictyobacter vulcani sp. nov., within the class Ktedonobacteria, isolated from soil of volcanic Mt. Zao.</title>
        <authorList>
            <person name="Zheng Y."/>
            <person name="Wang C.M."/>
            <person name="Sakai Y."/>
            <person name="Abe K."/>
            <person name="Yokota A."/>
            <person name="Yabe S."/>
        </authorList>
    </citation>
    <scope>NUCLEOTIDE SEQUENCE [LARGE SCALE GENOMIC DNA]</scope>
    <source>
        <strain evidence="2 3">W12</strain>
    </source>
</reference>
<gene>
    <name evidence="2" type="ORF">KDW_27870</name>
</gene>
<dbReference type="AlphaFoldDB" id="A0A5J4KL89"/>
<name>A0A5J4KL89_9CHLR</name>
<protein>
    <submittedName>
        <fullName evidence="2">Uncharacterized protein</fullName>
    </submittedName>
</protein>
<feature type="region of interest" description="Disordered" evidence="1">
    <location>
        <begin position="41"/>
        <end position="68"/>
    </location>
</feature>
<proteinExistence type="predicted"/>
<dbReference type="Proteomes" id="UP000326912">
    <property type="component" value="Unassembled WGS sequence"/>
</dbReference>
<evidence type="ECO:0000313" key="2">
    <source>
        <dbReference type="EMBL" id="GER88625.1"/>
    </source>
</evidence>
<organism evidence="2 3">
    <name type="scientific">Dictyobacter vulcani</name>
    <dbReference type="NCBI Taxonomy" id="2607529"/>
    <lineage>
        <taxon>Bacteria</taxon>
        <taxon>Bacillati</taxon>
        <taxon>Chloroflexota</taxon>
        <taxon>Ktedonobacteria</taxon>
        <taxon>Ktedonobacterales</taxon>
        <taxon>Dictyobacteraceae</taxon>
        <taxon>Dictyobacter</taxon>
    </lineage>
</organism>
<dbReference type="EMBL" id="BKZW01000001">
    <property type="protein sequence ID" value="GER88625.1"/>
    <property type="molecule type" value="Genomic_DNA"/>
</dbReference>
<accession>A0A5J4KL89</accession>
<comment type="caution">
    <text evidence="2">The sequence shown here is derived from an EMBL/GenBank/DDBJ whole genome shotgun (WGS) entry which is preliminary data.</text>
</comment>
<evidence type="ECO:0000256" key="1">
    <source>
        <dbReference type="SAM" id="MobiDB-lite"/>
    </source>
</evidence>
<feature type="compositionally biased region" description="Basic residues" evidence="1">
    <location>
        <begin position="59"/>
        <end position="68"/>
    </location>
</feature>
<evidence type="ECO:0000313" key="3">
    <source>
        <dbReference type="Proteomes" id="UP000326912"/>
    </source>
</evidence>
<sequence>MSECTYCDHASPPVYAVDQKDEKGQATGQKISVCHTCHSHGHGLGGPAQYVQPTPATRSRTKKPVSEK</sequence>
<keyword evidence="3" id="KW-1185">Reference proteome</keyword>
<dbReference type="RefSeq" id="WP_151756504.1">
    <property type="nucleotide sequence ID" value="NZ_BKZW01000001.1"/>
</dbReference>